<dbReference type="RefSeq" id="WP_170093636.1">
    <property type="nucleotide sequence ID" value="NZ_WOYG01000001.1"/>
</dbReference>
<protein>
    <submittedName>
        <fullName evidence="2">TIM barrel protein</fullName>
    </submittedName>
</protein>
<dbReference type="Pfam" id="PF01261">
    <property type="entry name" value="AP_endonuc_2"/>
    <property type="match status" value="1"/>
</dbReference>
<evidence type="ECO:0000313" key="2">
    <source>
        <dbReference type="EMBL" id="NLV09847.1"/>
    </source>
</evidence>
<sequence length="245" mass="26453">MQTAIQLYTLREIDESILDVLARVGDAGFDGVEFAYRVDEEPAAAIRQALEDAGLVASSAHVGIEALEDDLDGVVETAEALGYEDIVVPWLDPDQFETVEAVEATADRLSDPAGAVADRGMQLHYHNHDQEFVETDEGVAFDLLVDRSSDDLAFEVDAGWALYGGADPVALLERYADRISLVHFKDVHLDSEAAPPLGEGDLDIEAVARAAREIDTEWAVFENDDPDDPVTALANGADVLSGTVR</sequence>
<name>A0A847UCA4_9EURY</name>
<organism evidence="2 3">
    <name type="scientific">Halomicrobium mukohataei</name>
    <dbReference type="NCBI Taxonomy" id="57705"/>
    <lineage>
        <taxon>Archaea</taxon>
        <taxon>Methanobacteriati</taxon>
        <taxon>Methanobacteriota</taxon>
        <taxon>Stenosarchaea group</taxon>
        <taxon>Halobacteria</taxon>
        <taxon>Halobacteriales</taxon>
        <taxon>Haloarculaceae</taxon>
        <taxon>Halomicrobium</taxon>
    </lineage>
</organism>
<evidence type="ECO:0000259" key="1">
    <source>
        <dbReference type="Pfam" id="PF01261"/>
    </source>
</evidence>
<dbReference type="InterPro" id="IPR036237">
    <property type="entry name" value="Xyl_isomerase-like_sf"/>
</dbReference>
<dbReference type="EMBL" id="WOYG01000001">
    <property type="protein sequence ID" value="NLV09847.1"/>
    <property type="molecule type" value="Genomic_DNA"/>
</dbReference>
<accession>A0A847UCA4</accession>
<dbReference type="PANTHER" id="PTHR12110:SF41">
    <property type="entry name" value="INOSOSE DEHYDRATASE"/>
    <property type="match status" value="1"/>
</dbReference>
<dbReference type="SUPFAM" id="SSF51658">
    <property type="entry name" value="Xylose isomerase-like"/>
    <property type="match status" value="1"/>
</dbReference>
<feature type="domain" description="Xylose isomerase-like TIM barrel" evidence="1">
    <location>
        <begin position="22"/>
        <end position="240"/>
    </location>
</feature>
<dbReference type="InterPro" id="IPR013022">
    <property type="entry name" value="Xyl_isomerase-like_TIM-brl"/>
</dbReference>
<dbReference type="OrthoDB" id="165864at2157"/>
<dbReference type="PANTHER" id="PTHR12110">
    <property type="entry name" value="HYDROXYPYRUVATE ISOMERASE"/>
    <property type="match status" value="1"/>
</dbReference>
<gene>
    <name evidence="2" type="ORF">GOC74_07875</name>
</gene>
<dbReference type="Proteomes" id="UP000608662">
    <property type="component" value="Unassembled WGS sequence"/>
</dbReference>
<dbReference type="AlphaFoldDB" id="A0A847UCA4"/>
<reference evidence="2" key="1">
    <citation type="submission" date="2019-12" db="EMBL/GenBank/DDBJ databases">
        <title>Whole-genome sequence of Halomicrobium mukohataei pws1.</title>
        <authorList>
            <person name="Verma D.K."/>
            <person name="Gopal K."/>
            <person name="Prasad E.S."/>
        </authorList>
    </citation>
    <scope>NUCLEOTIDE SEQUENCE</scope>
    <source>
        <strain evidence="2">Pws1</strain>
    </source>
</reference>
<proteinExistence type="predicted"/>
<evidence type="ECO:0000313" key="3">
    <source>
        <dbReference type="Proteomes" id="UP000608662"/>
    </source>
</evidence>
<dbReference type="Gene3D" id="3.20.20.150">
    <property type="entry name" value="Divalent-metal-dependent TIM barrel enzymes"/>
    <property type="match status" value="1"/>
</dbReference>
<dbReference type="InterPro" id="IPR050312">
    <property type="entry name" value="IolE/XylAMocC-like"/>
</dbReference>
<comment type="caution">
    <text evidence="2">The sequence shown here is derived from an EMBL/GenBank/DDBJ whole genome shotgun (WGS) entry which is preliminary data.</text>
</comment>